<dbReference type="EMBL" id="PQFF01000019">
    <property type="protein sequence ID" value="RHZ88615.1"/>
    <property type="molecule type" value="Genomic_DNA"/>
</dbReference>
<evidence type="ECO:0000313" key="1">
    <source>
        <dbReference type="EMBL" id="RHZ88615.1"/>
    </source>
</evidence>
<protein>
    <submittedName>
        <fullName evidence="1">Uncharacterized protein</fullName>
    </submittedName>
</protein>
<keyword evidence="2" id="KW-1185">Reference proteome</keyword>
<evidence type="ECO:0000313" key="2">
    <source>
        <dbReference type="Proteomes" id="UP000266861"/>
    </source>
</evidence>
<dbReference type="Proteomes" id="UP000266861">
    <property type="component" value="Unassembled WGS sequence"/>
</dbReference>
<gene>
    <name evidence="1" type="ORF">Glove_21g374</name>
</gene>
<dbReference type="AlphaFoldDB" id="A0A397JJT9"/>
<comment type="caution">
    <text evidence="1">The sequence shown here is derived from an EMBL/GenBank/DDBJ whole genome shotgun (WGS) entry which is preliminary data.</text>
</comment>
<reference evidence="1 2" key="1">
    <citation type="submission" date="2018-08" db="EMBL/GenBank/DDBJ databases">
        <title>Genome and evolution of the arbuscular mycorrhizal fungus Diversispora epigaea (formerly Glomus versiforme) and its bacterial endosymbionts.</title>
        <authorList>
            <person name="Sun X."/>
            <person name="Fei Z."/>
            <person name="Harrison M."/>
        </authorList>
    </citation>
    <scope>NUCLEOTIDE SEQUENCE [LARGE SCALE GENOMIC DNA]</scope>
    <source>
        <strain evidence="1 2">IT104</strain>
    </source>
</reference>
<sequence length="126" mass="14918">MKESRDFNATSPKQGLELNRYFYLQKQNLINFLLIHCDVNIKDKISVIIHHHTYIFQNTTTNKYLVLMVQQKNLYIYDENERMAIILLNPSETTHNNIVVLISSERKFDPVLFHFPNLYAFLLSLG</sequence>
<proteinExistence type="predicted"/>
<name>A0A397JJT9_9GLOM</name>
<accession>A0A397JJT9</accession>
<organism evidence="1 2">
    <name type="scientific">Diversispora epigaea</name>
    <dbReference type="NCBI Taxonomy" id="1348612"/>
    <lineage>
        <taxon>Eukaryota</taxon>
        <taxon>Fungi</taxon>
        <taxon>Fungi incertae sedis</taxon>
        <taxon>Mucoromycota</taxon>
        <taxon>Glomeromycotina</taxon>
        <taxon>Glomeromycetes</taxon>
        <taxon>Diversisporales</taxon>
        <taxon>Diversisporaceae</taxon>
        <taxon>Diversispora</taxon>
    </lineage>
</organism>